<name>A0A6I6MR81_9CAUL</name>
<dbReference type="EMBL" id="CP047045">
    <property type="protein sequence ID" value="QGZ93643.1"/>
    <property type="molecule type" value="Genomic_DNA"/>
</dbReference>
<dbReference type="AlphaFoldDB" id="A0A6I6MR81"/>
<feature type="transmembrane region" description="Helical" evidence="1">
    <location>
        <begin position="144"/>
        <end position="165"/>
    </location>
</feature>
<dbReference type="SMART" id="SM00255">
    <property type="entry name" value="TIR"/>
    <property type="match status" value="1"/>
</dbReference>
<keyword evidence="4" id="KW-1185">Reference proteome</keyword>
<dbReference type="Pfam" id="PF13181">
    <property type="entry name" value="TPR_8"/>
    <property type="match status" value="1"/>
</dbReference>
<dbReference type="Pfam" id="PF13176">
    <property type="entry name" value="TPR_7"/>
    <property type="match status" value="1"/>
</dbReference>
<dbReference type="Pfam" id="PF13676">
    <property type="entry name" value="TIR_2"/>
    <property type="match status" value="1"/>
</dbReference>
<keyword evidence="1" id="KW-0472">Membrane</keyword>
<dbReference type="SUPFAM" id="SSF48452">
    <property type="entry name" value="TPR-like"/>
    <property type="match status" value="2"/>
</dbReference>
<feature type="domain" description="TIR" evidence="2">
    <location>
        <begin position="1"/>
        <end position="128"/>
    </location>
</feature>
<keyword evidence="1" id="KW-0812">Transmembrane</keyword>
<dbReference type="InterPro" id="IPR011990">
    <property type="entry name" value="TPR-like_helical_dom_sf"/>
</dbReference>
<dbReference type="GO" id="GO:0007165">
    <property type="term" value="P:signal transduction"/>
    <property type="evidence" value="ECO:0007669"/>
    <property type="project" value="InterPro"/>
</dbReference>
<dbReference type="InterPro" id="IPR035897">
    <property type="entry name" value="Toll_tir_struct_dom_sf"/>
</dbReference>
<dbReference type="InterPro" id="IPR019734">
    <property type="entry name" value="TPR_rpt"/>
</dbReference>
<protein>
    <submittedName>
        <fullName evidence="3">ATP-dependent transcriptional regulator</fullName>
    </submittedName>
</protein>
<evidence type="ECO:0000256" key="1">
    <source>
        <dbReference type="SAM" id="Phobius"/>
    </source>
</evidence>
<evidence type="ECO:0000313" key="4">
    <source>
        <dbReference type="Proteomes" id="UP000431269"/>
    </source>
</evidence>
<reference evidence="4" key="1">
    <citation type="submission" date="2019-12" db="EMBL/GenBank/DDBJ databases">
        <title>Complete genome of Terracaulis silvestris 0127_4.</title>
        <authorList>
            <person name="Vieira S."/>
            <person name="Riedel T."/>
            <person name="Sproer C."/>
            <person name="Pascual J."/>
            <person name="Boedeker C."/>
            <person name="Overmann J."/>
        </authorList>
    </citation>
    <scope>NUCLEOTIDE SEQUENCE [LARGE SCALE GENOMIC DNA]</scope>
    <source>
        <strain evidence="4">0127_4</strain>
    </source>
</reference>
<organism evidence="3 4">
    <name type="scientific">Terricaulis silvestris</name>
    <dbReference type="NCBI Taxonomy" id="2686094"/>
    <lineage>
        <taxon>Bacteria</taxon>
        <taxon>Pseudomonadati</taxon>
        <taxon>Pseudomonadota</taxon>
        <taxon>Alphaproteobacteria</taxon>
        <taxon>Caulobacterales</taxon>
        <taxon>Caulobacteraceae</taxon>
        <taxon>Terricaulis</taxon>
    </lineage>
</organism>
<sequence>MADIFISYCSADRDRVALLAHALEAEELSVWWDRALVPGASFETEIDQALKNAKAVLVVWSQASVRSLWVQSEAESARSAAMLVPVVIETCQIPRPFDRLHTSDMTQWRGDRGNHGFPETVEALRSLVEGRAAKPIPWKRRITLAAAGASVVGLVTFLAAITGIVDAGVRWSTSETFAARSSAELTPDGNIGPGTQDGFRRALGDLARSTDLRTQRALNSLEHGSRDEAIATLSSLARDQGSAIDAQMERTANLWRQVGLLQFNEKPTEARMALEEARRFASNDVAILTALGVLYQREGRLDEAAQLFGVVLAQGALGPSEEARLRQVMGQALLDRGETEAAEREFERATELARAAVDDMLEADLMIDRGLVALDRGRHGEARARFSEARDFANAIGYPESMAYADFNTAEAWIGDANFTAADQLLRESQQAAAQQEDGYLSLFVAVSFARLALRQGDYDRALSVAEGVRERARVEGMRRAEMEAVLQIVEAQILLRRFNDAERSAGEAQNGWRALRAENNAAIASALVEIARSHDPDRAAEACTVLRSAPAQRGYAGREIQRLRSLAACRA</sequence>
<accession>A0A6I6MR81</accession>
<evidence type="ECO:0000259" key="2">
    <source>
        <dbReference type="PROSITE" id="PS50104"/>
    </source>
</evidence>
<dbReference type="RefSeq" id="WP_158764642.1">
    <property type="nucleotide sequence ID" value="NZ_CP047045.1"/>
</dbReference>
<gene>
    <name evidence="3" type="ORF">DSM104635_00455</name>
</gene>
<dbReference type="SUPFAM" id="SSF52200">
    <property type="entry name" value="Toll/Interleukin receptor TIR domain"/>
    <property type="match status" value="1"/>
</dbReference>
<dbReference type="Gene3D" id="1.25.40.10">
    <property type="entry name" value="Tetratricopeptide repeat domain"/>
    <property type="match status" value="1"/>
</dbReference>
<dbReference type="PROSITE" id="PS50104">
    <property type="entry name" value="TIR"/>
    <property type="match status" value="1"/>
</dbReference>
<proteinExistence type="predicted"/>
<dbReference type="Proteomes" id="UP000431269">
    <property type="component" value="Chromosome"/>
</dbReference>
<evidence type="ECO:0000313" key="3">
    <source>
        <dbReference type="EMBL" id="QGZ93643.1"/>
    </source>
</evidence>
<keyword evidence="1" id="KW-1133">Transmembrane helix</keyword>
<dbReference type="KEGG" id="tsv:DSM104635_00455"/>
<dbReference type="InterPro" id="IPR000157">
    <property type="entry name" value="TIR_dom"/>
</dbReference>
<dbReference type="Gene3D" id="3.40.50.10140">
    <property type="entry name" value="Toll/interleukin-1 receptor homology (TIR) domain"/>
    <property type="match status" value="1"/>
</dbReference>